<organism evidence="3 4">
    <name type="scientific">Sphaerisporangium flaviroseum</name>
    <dbReference type="NCBI Taxonomy" id="509199"/>
    <lineage>
        <taxon>Bacteria</taxon>
        <taxon>Bacillati</taxon>
        <taxon>Actinomycetota</taxon>
        <taxon>Actinomycetes</taxon>
        <taxon>Streptosporangiales</taxon>
        <taxon>Streptosporangiaceae</taxon>
        <taxon>Sphaerisporangium</taxon>
    </lineage>
</organism>
<evidence type="ECO:0008006" key="5">
    <source>
        <dbReference type="Google" id="ProtNLM"/>
    </source>
</evidence>
<feature type="region of interest" description="Disordered" evidence="1">
    <location>
        <begin position="25"/>
        <end position="50"/>
    </location>
</feature>
<evidence type="ECO:0000256" key="1">
    <source>
        <dbReference type="SAM" id="MobiDB-lite"/>
    </source>
</evidence>
<proteinExistence type="predicted"/>
<feature type="chain" id="PRO_5045080009" description="Lipoprotein" evidence="2">
    <location>
        <begin position="23"/>
        <end position="198"/>
    </location>
</feature>
<evidence type="ECO:0000313" key="4">
    <source>
        <dbReference type="Proteomes" id="UP001500888"/>
    </source>
</evidence>
<reference evidence="4" key="1">
    <citation type="journal article" date="2019" name="Int. J. Syst. Evol. Microbiol.">
        <title>The Global Catalogue of Microorganisms (GCM) 10K type strain sequencing project: providing services to taxonomists for standard genome sequencing and annotation.</title>
        <authorList>
            <consortium name="The Broad Institute Genomics Platform"/>
            <consortium name="The Broad Institute Genome Sequencing Center for Infectious Disease"/>
            <person name="Wu L."/>
            <person name="Ma J."/>
        </authorList>
    </citation>
    <scope>NUCLEOTIDE SEQUENCE [LARGE SCALE GENOMIC DNA]</scope>
    <source>
        <strain evidence="4">JCM 16908</strain>
    </source>
</reference>
<feature type="compositionally biased region" description="Pro residues" evidence="1">
    <location>
        <begin position="26"/>
        <end position="36"/>
    </location>
</feature>
<dbReference type="EMBL" id="BAAAZR010000004">
    <property type="protein sequence ID" value="GAA3805389.1"/>
    <property type="molecule type" value="Genomic_DNA"/>
</dbReference>
<evidence type="ECO:0000313" key="3">
    <source>
        <dbReference type="EMBL" id="GAA3805389.1"/>
    </source>
</evidence>
<gene>
    <name evidence="3" type="ORF">GCM10022226_26680</name>
</gene>
<dbReference type="RefSeq" id="WP_344938452.1">
    <property type="nucleotide sequence ID" value="NZ_BAAAZR010000004.1"/>
</dbReference>
<comment type="caution">
    <text evidence="3">The sequence shown here is derived from an EMBL/GenBank/DDBJ whole genome shotgun (WGS) entry which is preliminary data.</text>
</comment>
<keyword evidence="4" id="KW-1185">Reference proteome</keyword>
<name>A0ABP7HVL8_9ACTN</name>
<dbReference type="Proteomes" id="UP001500888">
    <property type="component" value="Unassembled WGS sequence"/>
</dbReference>
<feature type="signal peptide" evidence="2">
    <location>
        <begin position="1"/>
        <end position="22"/>
    </location>
</feature>
<protein>
    <recommendedName>
        <fullName evidence="5">Lipoprotein</fullName>
    </recommendedName>
</protein>
<sequence length="198" mass="21067">MRGLLARAALTGVLLVTAACCAGEEAPPPGASPPPARLVEPGDAGRQSFGLRRTKRGKPYLFGNLALCLDRAGIANVTDVRFERPKGDLRVEAWALRPFYRAIGSDGVGWGEPTSLQRRKVSTALQAVTQVCQPDRSSRVEFSELVVQTSRPNGTSASGTGVVVTYTSGRSRAMLRIPFGITLCAPADKTLPLCQSQT</sequence>
<keyword evidence="2" id="KW-0732">Signal</keyword>
<evidence type="ECO:0000256" key="2">
    <source>
        <dbReference type="SAM" id="SignalP"/>
    </source>
</evidence>
<accession>A0ABP7HVL8</accession>
<dbReference type="PROSITE" id="PS51257">
    <property type="entry name" value="PROKAR_LIPOPROTEIN"/>
    <property type="match status" value="1"/>
</dbReference>